<dbReference type="RefSeq" id="WP_041519820.1">
    <property type="nucleotide sequence ID" value="NZ_JPRK01000018.1"/>
</dbReference>
<keyword evidence="4" id="KW-1185">Reference proteome</keyword>
<dbReference type="STRING" id="37752.IW18_19340"/>
<dbReference type="OrthoDB" id="1151238at2"/>
<accession>A0A0D0EZS7</accession>
<dbReference type="Proteomes" id="UP000198302">
    <property type="component" value="Unassembled WGS sequence"/>
</dbReference>
<dbReference type="AlphaFoldDB" id="A0A0D0EZS7"/>
<name>A0A0D0EZS7_9FLAO</name>
<dbReference type="Proteomes" id="UP000032061">
    <property type="component" value="Unassembled WGS sequence"/>
</dbReference>
<evidence type="ECO:0000313" key="4">
    <source>
        <dbReference type="Proteomes" id="UP000198302"/>
    </source>
</evidence>
<comment type="caution">
    <text evidence="1">The sequence shown here is derived from an EMBL/GenBank/DDBJ whole genome shotgun (WGS) entry which is preliminary data.</text>
</comment>
<evidence type="ECO:0000313" key="2">
    <source>
        <dbReference type="EMBL" id="OXA86233.1"/>
    </source>
</evidence>
<evidence type="ECO:0000313" key="1">
    <source>
        <dbReference type="EMBL" id="KIO51167.1"/>
    </source>
</evidence>
<sequence>MKNLLILFVLCTSLLSFGQKIKEDDNKILFDGKAIAKVEKDKTGTQFTYTSIDGSTGIIANLKTHKIDAQNSKSWLVVTNLDGSKKTEVNFELLSFTLNYKKAVAELLAKKYNVFTANGIENLDAFFAEERPSISAEIEKVKEAGKVDEKQLATLNYQIHTTEKLVFSGEVPEDAFTSKYNDAERKEFMSKVVAKYVVSWKQDSSPFPVLNVDILTLNGRSLVKAVDRGGKMVVALTESSKTFTYTPSFVYTSRSTAAETERLVKEVVDNSYLNGQKYMTLSEAEVLLDARKADKLAKTEEAKLNSANIYDKKGYAIDQKGVKLEGVLSIDFEQIAPKSSSSGMIDLDAAGDGKSVKVVAKNEKGNFRQYFYKAKENVSFGVINDDNTETKYKALLVKLETVAPKDNTALDLGALAGVSLASASWKYFKEVDVTDKMSIYQDLPSKSYVIKVPNQEKAFQIFVKKGKEDKFLSKLKEYVGDSIGSSDLEKIDYSSLEGLKNLSDLYSNFK</sequence>
<organism evidence="1 3">
    <name type="scientific">Flavobacterium hibernum</name>
    <dbReference type="NCBI Taxonomy" id="37752"/>
    <lineage>
        <taxon>Bacteria</taxon>
        <taxon>Pseudomonadati</taxon>
        <taxon>Bacteroidota</taxon>
        <taxon>Flavobacteriia</taxon>
        <taxon>Flavobacteriales</taxon>
        <taxon>Flavobacteriaceae</taxon>
        <taxon>Flavobacterium</taxon>
    </lineage>
</organism>
<evidence type="ECO:0000313" key="3">
    <source>
        <dbReference type="Proteomes" id="UP000032061"/>
    </source>
</evidence>
<proteinExistence type="predicted"/>
<protein>
    <submittedName>
        <fullName evidence="1">Uncharacterized protein</fullName>
    </submittedName>
</protein>
<gene>
    <name evidence="2" type="ORF">B0A73_15400</name>
    <name evidence="1" type="ORF">IW18_19340</name>
</gene>
<reference evidence="2 4" key="2">
    <citation type="submission" date="2016-11" db="EMBL/GenBank/DDBJ databases">
        <title>Whole genomes of Flavobacteriaceae.</title>
        <authorList>
            <person name="Stine C."/>
            <person name="Li C."/>
            <person name="Tadesse D."/>
        </authorList>
    </citation>
    <scope>NUCLEOTIDE SEQUENCE [LARGE SCALE GENOMIC DNA]</scope>
    <source>
        <strain evidence="2 4">ATCC 51468</strain>
    </source>
</reference>
<reference evidence="1 3" key="1">
    <citation type="submission" date="2015-01" db="EMBL/GenBank/DDBJ databases">
        <title>Genome of Flavobacterium hibernum DSM 12611.</title>
        <authorList>
            <person name="Stropko S.J."/>
            <person name="Pipes S.E."/>
            <person name="Newman J.D."/>
        </authorList>
    </citation>
    <scope>NUCLEOTIDE SEQUENCE [LARGE SCALE GENOMIC DNA]</scope>
    <source>
        <strain evidence="1 3">DSM 12611</strain>
    </source>
</reference>
<dbReference type="EMBL" id="JPRK01000018">
    <property type="protein sequence ID" value="KIO51167.1"/>
    <property type="molecule type" value="Genomic_DNA"/>
</dbReference>
<dbReference type="EMBL" id="MUGX01000018">
    <property type="protein sequence ID" value="OXA86233.1"/>
    <property type="molecule type" value="Genomic_DNA"/>
</dbReference>